<feature type="transmembrane region" description="Helical" evidence="1">
    <location>
        <begin position="47"/>
        <end position="70"/>
    </location>
</feature>
<gene>
    <name evidence="2" type="ORF">D3871_22520</name>
</gene>
<proteinExistence type="predicted"/>
<evidence type="ECO:0000313" key="3">
    <source>
        <dbReference type="Proteomes" id="UP000265955"/>
    </source>
</evidence>
<keyword evidence="1" id="KW-1133">Transmembrane helix</keyword>
<evidence type="ECO:0000313" key="2">
    <source>
        <dbReference type="EMBL" id="RJF96113.1"/>
    </source>
</evidence>
<dbReference type="OrthoDB" id="6197657at2"/>
<keyword evidence="1" id="KW-0812">Transmembrane</keyword>
<keyword evidence="1" id="KW-0472">Membrane</keyword>
<organism evidence="2 3">
    <name type="scientific">Noviherbaspirillum saxi</name>
    <dbReference type="NCBI Taxonomy" id="2320863"/>
    <lineage>
        <taxon>Bacteria</taxon>
        <taxon>Pseudomonadati</taxon>
        <taxon>Pseudomonadota</taxon>
        <taxon>Betaproteobacteria</taxon>
        <taxon>Burkholderiales</taxon>
        <taxon>Oxalobacteraceae</taxon>
        <taxon>Noviherbaspirillum</taxon>
    </lineage>
</organism>
<accession>A0A3A3FKU5</accession>
<dbReference type="Proteomes" id="UP000265955">
    <property type="component" value="Unassembled WGS sequence"/>
</dbReference>
<dbReference type="AlphaFoldDB" id="A0A3A3FKU5"/>
<dbReference type="RefSeq" id="WP_119771259.1">
    <property type="nucleotide sequence ID" value="NZ_QYUO01000002.1"/>
</dbReference>
<reference evidence="3" key="1">
    <citation type="submission" date="2018-09" db="EMBL/GenBank/DDBJ databases">
        <authorList>
            <person name="Zhu H."/>
        </authorList>
    </citation>
    <scope>NUCLEOTIDE SEQUENCE [LARGE SCALE GENOMIC DNA]</scope>
    <source>
        <strain evidence="3">K1R23-30</strain>
    </source>
</reference>
<evidence type="ECO:0000256" key="1">
    <source>
        <dbReference type="SAM" id="Phobius"/>
    </source>
</evidence>
<sequence>MTRLIMVVLWPSFLVAIIAEGFFFSLFDPHDLALVGTHIDVPPLAVYTIGFFCFWAFCSLASMLTCYLHAVPNDRKLPF</sequence>
<dbReference type="EMBL" id="QYUO01000002">
    <property type="protein sequence ID" value="RJF96113.1"/>
    <property type="molecule type" value="Genomic_DNA"/>
</dbReference>
<name>A0A3A3FKU5_9BURK</name>
<comment type="caution">
    <text evidence="2">The sequence shown here is derived from an EMBL/GenBank/DDBJ whole genome shotgun (WGS) entry which is preliminary data.</text>
</comment>
<keyword evidence="3" id="KW-1185">Reference proteome</keyword>
<evidence type="ECO:0008006" key="4">
    <source>
        <dbReference type="Google" id="ProtNLM"/>
    </source>
</evidence>
<protein>
    <recommendedName>
        <fullName evidence="4">Transmembrane protein</fullName>
    </recommendedName>
</protein>
<feature type="transmembrane region" description="Helical" evidence="1">
    <location>
        <begin position="7"/>
        <end position="27"/>
    </location>
</feature>